<dbReference type="InterPro" id="IPR001466">
    <property type="entry name" value="Beta-lactam-related"/>
</dbReference>
<dbReference type="GO" id="GO:0008800">
    <property type="term" value="F:beta-lactamase activity"/>
    <property type="evidence" value="ECO:0007669"/>
    <property type="project" value="UniProtKB-UniRule"/>
</dbReference>
<comment type="similarity">
    <text evidence="2 5">Belongs to the class-C beta-lactamase family.</text>
</comment>
<evidence type="ECO:0000256" key="2">
    <source>
        <dbReference type="ARBA" id="ARBA00007840"/>
    </source>
</evidence>
<dbReference type="InterPro" id="IPR001586">
    <property type="entry name" value="Beta-lactam_class-C_AS"/>
</dbReference>
<dbReference type="EMBL" id="FTNT01000013">
    <property type="protein sequence ID" value="SIS21671.1"/>
    <property type="molecule type" value="Genomic_DNA"/>
</dbReference>
<evidence type="ECO:0000256" key="3">
    <source>
        <dbReference type="ARBA" id="ARBA00022801"/>
    </source>
</evidence>
<keyword evidence="4 5" id="KW-0046">Antibiotic resistance</keyword>
<gene>
    <name evidence="8" type="ORF">SAMN05445060_3806</name>
</gene>
<sequence>MLTDPDLVISVVVAGVIGVRLVLAGLARVRRPPSAVGDPTLARFLDSHATRATHRLVVIVAEPGSVRSAYIRADRTSAFEVGSVSKVFTALLVADAVDRGVLTADTTAGELCPLTGDAATATVGQLATHRSGLPRIPGDATTMLRGLAFAIWGANPYRGTGRDRLLATVDRARIRHRGDVRTYSNMGAALLGHLAVAASGEESYDVTVRDRVWARMGMTATGVSTRARHAPRGWRGGLRPAQWSSEGYAPAGGVVSTPDDMARFAAAMVGGDVPGLATALSPVDGGGGDPWLWARGRQPMSFWHNGETGGYSAYVSLVRGDRPRATVLMSDRAPVTPIMRLAEQVARVG</sequence>
<dbReference type="InterPro" id="IPR050491">
    <property type="entry name" value="AmpC-like"/>
</dbReference>
<dbReference type="EC" id="3.5.2.6" evidence="5"/>
<keyword evidence="6" id="KW-1133">Transmembrane helix</keyword>
<evidence type="ECO:0000313" key="8">
    <source>
        <dbReference type="EMBL" id="SIS21671.1"/>
    </source>
</evidence>
<reference evidence="8 9" key="1">
    <citation type="submission" date="2017-01" db="EMBL/GenBank/DDBJ databases">
        <authorList>
            <person name="Mah S.A."/>
            <person name="Swanson W.J."/>
            <person name="Moy G.W."/>
            <person name="Vacquier V.D."/>
        </authorList>
    </citation>
    <scope>NUCLEOTIDE SEQUENCE [LARGE SCALE GENOMIC DNA]</scope>
    <source>
        <strain evidence="8 9">CPCC 203464</strain>
    </source>
</reference>
<dbReference type="PANTHER" id="PTHR46825:SF7">
    <property type="entry name" value="D-ALANYL-D-ALANINE CARBOXYPEPTIDASE"/>
    <property type="match status" value="1"/>
</dbReference>
<feature type="domain" description="Beta-lactamase-related" evidence="7">
    <location>
        <begin position="55"/>
        <end position="336"/>
    </location>
</feature>
<dbReference type="InterPro" id="IPR012338">
    <property type="entry name" value="Beta-lactam/transpept-like"/>
</dbReference>
<dbReference type="PANTHER" id="PTHR46825">
    <property type="entry name" value="D-ALANYL-D-ALANINE-CARBOXYPEPTIDASE/ENDOPEPTIDASE AMPH"/>
    <property type="match status" value="1"/>
</dbReference>
<dbReference type="GO" id="GO:0017001">
    <property type="term" value="P:antibiotic catabolic process"/>
    <property type="evidence" value="ECO:0007669"/>
    <property type="project" value="InterPro"/>
</dbReference>
<dbReference type="AlphaFoldDB" id="A0A1N7HA79"/>
<dbReference type="GO" id="GO:0046677">
    <property type="term" value="P:response to antibiotic"/>
    <property type="evidence" value="ECO:0007669"/>
    <property type="project" value="UniProtKB-UniRule"/>
</dbReference>
<keyword evidence="6" id="KW-0472">Membrane</keyword>
<evidence type="ECO:0000313" key="9">
    <source>
        <dbReference type="Proteomes" id="UP000186218"/>
    </source>
</evidence>
<keyword evidence="6" id="KW-0812">Transmembrane</keyword>
<evidence type="ECO:0000259" key="7">
    <source>
        <dbReference type="Pfam" id="PF00144"/>
    </source>
</evidence>
<organism evidence="8 9">
    <name type="scientific">Williamsia sterculiae</name>
    <dbReference type="NCBI Taxonomy" id="1344003"/>
    <lineage>
        <taxon>Bacteria</taxon>
        <taxon>Bacillati</taxon>
        <taxon>Actinomycetota</taxon>
        <taxon>Actinomycetes</taxon>
        <taxon>Mycobacteriales</taxon>
        <taxon>Nocardiaceae</taxon>
        <taxon>Williamsia</taxon>
    </lineage>
</organism>
<dbReference type="GO" id="GO:0030288">
    <property type="term" value="C:outer membrane-bounded periplasmic space"/>
    <property type="evidence" value="ECO:0007669"/>
    <property type="project" value="InterPro"/>
</dbReference>
<keyword evidence="9" id="KW-1185">Reference proteome</keyword>
<evidence type="ECO:0000256" key="1">
    <source>
        <dbReference type="ARBA" id="ARBA00001526"/>
    </source>
</evidence>
<name>A0A1N7HA79_9NOCA</name>
<comment type="catalytic activity">
    <reaction evidence="1 5">
        <text>a beta-lactam + H2O = a substituted beta-amino acid</text>
        <dbReference type="Rhea" id="RHEA:20401"/>
        <dbReference type="ChEBI" id="CHEBI:15377"/>
        <dbReference type="ChEBI" id="CHEBI:35627"/>
        <dbReference type="ChEBI" id="CHEBI:140347"/>
        <dbReference type="EC" id="3.5.2.6"/>
    </reaction>
</comment>
<evidence type="ECO:0000256" key="6">
    <source>
        <dbReference type="SAM" id="Phobius"/>
    </source>
</evidence>
<dbReference type="Gene3D" id="3.40.710.10">
    <property type="entry name" value="DD-peptidase/beta-lactamase superfamily"/>
    <property type="match status" value="1"/>
</dbReference>
<dbReference type="Pfam" id="PF00144">
    <property type="entry name" value="Beta-lactamase"/>
    <property type="match status" value="1"/>
</dbReference>
<dbReference type="PROSITE" id="PS00336">
    <property type="entry name" value="BETA_LACTAMASE_C"/>
    <property type="match status" value="1"/>
</dbReference>
<evidence type="ECO:0000256" key="5">
    <source>
        <dbReference type="RuleBase" id="RU361140"/>
    </source>
</evidence>
<protein>
    <recommendedName>
        <fullName evidence="5">Beta-lactamase</fullName>
        <ecNumber evidence="5">3.5.2.6</ecNumber>
    </recommendedName>
</protein>
<keyword evidence="3 5" id="KW-0378">Hydrolase</keyword>
<feature type="transmembrane region" description="Helical" evidence="6">
    <location>
        <begin position="6"/>
        <end position="27"/>
    </location>
</feature>
<proteinExistence type="inferred from homology"/>
<dbReference type="SUPFAM" id="SSF56601">
    <property type="entry name" value="beta-lactamase/transpeptidase-like"/>
    <property type="match status" value="1"/>
</dbReference>
<accession>A0A1N7HA79</accession>
<dbReference type="Proteomes" id="UP000186218">
    <property type="component" value="Unassembled WGS sequence"/>
</dbReference>
<dbReference type="STRING" id="1344003.SAMN05445060_3806"/>
<evidence type="ECO:0000256" key="4">
    <source>
        <dbReference type="ARBA" id="ARBA00023251"/>
    </source>
</evidence>